<keyword evidence="4" id="KW-1185">Reference proteome</keyword>
<dbReference type="PANTHER" id="PTHR12203:SF99">
    <property type="entry name" value="OS04G0534100 PROTEIN"/>
    <property type="match status" value="1"/>
</dbReference>
<dbReference type="PANTHER" id="PTHR12203">
    <property type="entry name" value="KDEL LYS-ASP-GLU-LEU CONTAINING - RELATED"/>
    <property type="match status" value="1"/>
</dbReference>
<protein>
    <recommendedName>
        <fullName evidence="2">Glycosyl transferase CAP10 domain-containing protein</fullName>
    </recommendedName>
</protein>
<proteinExistence type="predicted"/>
<dbReference type="Proteomes" id="UP001279734">
    <property type="component" value="Unassembled WGS sequence"/>
</dbReference>
<dbReference type="Pfam" id="PF05686">
    <property type="entry name" value="Glyco_transf_90"/>
    <property type="match status" value="2"/>
</dbReference>
<gene>
    <name evidence="3" type="ORF">Nepgr_024319</name>
</gene>
<sequence length="482" mass="55763">MEKLAHRSRLRLSKPFIRALEVVRWPETSSSRVFCATTASFLLVVFLVGTIAPTRWIDMSTFAGVSFQMLFRVSPGYPLRDEYLFNCTTTNTTLTCPANYLPPGDSAERLSHHQCPDYFRWIHEDLQPWKKKGITLEMVESAKQFAHFRLVIVNGTAYVKQYDKAFQTRDVLTLWGVLQLLKLYPGQLPDLDLMFQSTSTFDIIFPDWSFWGWPELNIKPWVSLMKDIEKGNKMTNWTDREPYASWKGNVNTGARGKLKNCNSKKDWNAAIYDQDWVKEVAEEFKNSDLSKQCTDRYKIYIEGNAWSVSNKYILACDSMTLLVNPIFYDFFMRSLVPLKHYWPISDHPDQICKSIKFAVEWGNSHFDKAQEIGQAGSKFTKEGISIENVYDYMFHLLNEYGMLFRYKPTIPPGAVELCSEKWGCGPNGLEHMYKLETMVEGPAQRKPCAMPPPYNPNALQALLDQNAKIKRQVEEWESKGNQ</sequence>
<dbReference type="InterPro" id="IPR051091">
    <property type="entry name" value="O-Glucosyltr/Glycosyltrsf_90"/>
</dbReference>
<dbReference type="EMBL" id="BSYO01000024">
    <property type="protein sequence ID" value="GMH22476.1"/>
    <property type="molecule type" value="Genomic_DNA"/>
</dbReference>
<feature type="transmembrane region" description="Helical" evidence="1">
    <location>
        <begin position="33"/>
        <end position="52"/>
    </location>
</feature>
<accession>A0AAD3T5U0</accession>
<reference evidence="3" key="1">
    <citation type="submission" date="2023-05" db="EMBL/GenBank/DDBJ databases">
        <title>Nepenthes gracilis genome sequencing.</title>
        <authorList>
            <person name="Fukushima K."/>
        </authorList>
    </citation>
    <scope>NUCLEOTIDE SEQUENCE</scope>
    <source>
        <strain evidence="3">SING2019-196</strain>
    </source>
</reference>
<dbReference type="SMART" id="SM00672">
    <property type="entry name" value="CAP10"/>
    <property type="match status" value="1"/>
</dbReference>
<organism evidence="3 4">
    <name type="scientific">Nepenthes gracilis</name>
    <name type="common">Slender pitcher plant</name>
    <dbReference type="NCBI Taxonomy" id="150966"/>
    <lineage>
        <taxon>Eukaryota</taxon>
        <taxon>Viridiplantae</taxon>
        <taxon>Streptophyta</taxon>
        <taxon>Embryophyta</taxon>
        <taxon>Tracheophyta</taxon>
        <taxon>Spermatophyta</taxon>
        <taxon>Magnoliopsida</taxon>
        <taxon>eudicotyledons</taxon>
        <taxon>Gunneridae</taxon>
        <taxon>Pentapetalae</taxon>
        <taxon>Caryophyllales</taxon>
        <taxon>Nepenthaceae</taxon>
        <taxon>Nepenthes</taxon>
    </lineage>
</organism>
<evidence type="ECO:0000256" key="1">
    <source>
        <dbReference type="SAM" id="Phobius"/>
    </source>
</evidence>
<keyword evidence="1" id="KW-0812">Transmembrane</keyword>
<feature type="domain" description="Glycosyl transferase CAP10" evidence="2">
    <location>
        <begin position="187"/>
        <end position="407"/>
    </location>
</feature>
<evidence type="ECO:0000313" key="4">
    <source>
        <dbReference type="Proteomes" id="UP001279734"/>
    </source>
</evidence>
<dbReference type="InterPro" id="IPR006598">
    <property type="entry name" value="CAP10"/>
</dbReference>
<keyword evidence="1" id="KW-0472">Membrane</keyword>
<keyword evidence="1" id="KW-1133">Transmembrane helix</keyword>
<name>A0AAD3T5U0_NEPGR</name>
<comment type="caution">
    <text evidence="3">The sequence shown here is derived from an EMBL/GenBank/DDBJ whole genome shotgun (WGS) entry which is preliminary data.</text>
</comment>
<dbReference type="AlphaFoldDB" id="A0AAD3T5U0"/>
<evidence type="ECO:0000259" key="2">
    <source>
        <dbReference type="SMART" id="SM00672"/>
    </source>
</evidence>
<evidence type="ECO:0000313" key="3">
    <source>
        <dbReference type="EMBL" id="GMH22476.1"/>
    </source>
</evidence>